<dbReference type="InterPro" id="IPR000551">
    <property type="entry name" value="MerR-type_HTH_dom"/>
</dbReference>
<dbReference type="SMART" id="SM00422">
    <property type="entry name" value="HTH_MERR"/>
    <property type="match status" value="1"/>
</dbReference>
<dbReference type="PROSITE" id="PS50850">
    <property type="entry name" value="MFS"/>
    <property type="match status" value="1"/>
</dbReference>
<feature type="transmembrane region" description="Helical" evidence="7">
    <location>
        <begin position="20"/>
        <end position="40"/>
    </location>
</feature>
<keyword evidence="2 7" id="KW-0812">Transmembrane</keyword>
<dbReference type="InterPro" id="IPR020846">
    <property type="entry name" value="MFS_dom"/>
</dbReference>
<feature type="transmembrane region" description="Helical" evidence="7">
    <location>
        <begin position="206"/>
        <end position="226"/>
    </location>
</feature>
<dbReference type="InterPro" id="IPR009061">
    <property type="entry name" value="DNA-bd_dom_put_sf"/>
</dbReference>
<dbReference type="Gene3D" id="1.20.1720.10">
    <property type="entry name" value="Multidrug resistance protein D"/>
    <property type="match status" value="1"/>
</dbReference>
<dbReference type="Pfam" id="PF07690">
    <property type="entry name" value="MFS_1"/>
    <property type="match status" value="1"/>
</dbReference>
<feature type="transmembrane region" description="Helical" evidence="7">
    <location>
        <begin position="232"/>
        <end position="250"/>
    </location>
</feature>
<evidence type="ECO:0000256" key="1">
    <source>
        <dbReference type="ARBA" id="ARBA00004651"/>
    </source>
</evidence>
<comment type="subcellular location">
    <subcellularLocation>
        <location evidence="1">Cell membrane</location>
        <topology evidence="1">Multi-pass membrane protein</topology>
    </subcellularLocation>
</comment>
<feature type="transmembrane region" description="Helical" evidence="7">
    <location>
        <begin position="60"/>
        <end position="79"/>
    </location>
</feature>
<feature type="region of interest" description="Disordered" evidence="6">
    <location>
        <begin position="614"/>
        <end position="633"/>
    </location>
</feature>
<gene>
    <name evidence="10" type="ORF">GCM10010448_19610</name>
</gene>
<feature type="transmembrane region" description="Helical" evidence="7">
    <location>
        <begin position="406"/>
        <end position="429"/>
    </location>
</feature>
<feature type="domain" description="Major facilitator superfamily (MFS) profile" evidence="8">
    <location>
        <begin position="22"/>
        <end position="459"/>
    </location>
</feature>
<feature type="transmembrane region" description="Helical" evidence="7">
    <location>
        <begin position="374"/>
        <end position="394"/>
    </location>
</feature>
<accession>A0ABP6LCF2</accession>
<evidence type="ECO:0000259" key="9">
    <source>
        <dbReference type="PROSITE" id="PS50937"/>
    </source>
</evidence>
<keyword evidence="5" id="KW-0046">Antibiotic resistance</keyword>
<dbReference type="InterPro" id="IPR011701">
    <property type="entry name" value="MFS"/>
</dbReference>
<dbReference type="CDD" id="cd17321">
    <property type="entry name" value="MFS_MMR_MDR_like"/>
    <property type="match status" value="1"/>
</dbReference>
<dbReference type="CDD" id="cd01282">
    <property type="entry name" value="HTH_MerR-like_sg3"/>
    <property type="match status" value="1"/>
</dbReference>
<feature type="transmembrane region" description="Helical" evidence="7">
    <location>
        <begin position="276"/>
        <end position="299"/>
    </location>
</feature>
<name>A0ABP6LCF2_9ACTN</name>
<dbReference type="Gene3D" id="1.10.1660.10">
    <property type="match status" value="1"/>
</dbReference>
<sequence length="633" mass="65738">MHRALAPTLVGMQNSHSLRWAALTVLLVAEAMNLLDATITNVAAPAVHADLGGPVSAIQWYGAAYTLPFAVLLVTGGRLGDIAGRRRVFRAGTAVFVLASLLCACAPATGALLAARAVQGAAAALVIPQTIGLIRALFDGDELARAMGWIGPVMGLASVCGPVIGGVLTHAASWRAAFLVDVPLGIGVLLATPLLREDRSLRRPRLDPLGTALATAAAGLVTYPLIEGAGPLRYTVTWTAGLALTAVFAVHQRRRNRLGRSPLVEPGLFADRGFPAALLCSVLFFAVVTGLTLVVVVQLQLGPHIGVLPAGLTLLPWSCGMAVASWTAGARLVPAYGARVLHIGLGVLLAGVLGAVAAYAVVPDGRYPWPLLPVLAVCGMGQGLFAVPFFTTALHRVRPHETGSAAGLLNAVQQLGSTLGVALLGSVFFARGAGAAFAAAAGLLPAAGVAGALITSGPRGRAADWGASARPLPPTGRRVALTSASRATVGRMRIGELAARAGTTTRALRYYESRGLLTARRTGNGHRAYDERDLKLVRQIRTLRDFGFDLEETRPFVECLRAGHPEGDSCPASLAVYRRKLDELDALIDELRAVRATVGAQLEKAEEARDALAAEAGVPGGPEPVCELGGRQR</sequence>
<evidence type="ECO:0000256" key="3">
    <source>
        <dbReference type="ARBA" id="ARBA00022989"/>
    </source>
</evidence>
<dbReference type="PANTHER" id="PTHR42718:SF39">
    <property type="entry name" value="ACTINORHODIN TRANSPORTER-RELATED"/>
    <property type="match status" value="1"/>
</dbReference>
<proteinExistence type="predicted"/>
<evidence type="ECO:0000256" key="5">
    <source>
        <dbReference type="ARBA" id="ARBA00023251"/>
    </source>
</evidence>
<evidence type="ECO:0000259" key="8">
    <source>
        <dbReference type="PROSITE" id="PS50850"/>
    </source>
</evidence>
<keyword evidence="11" id="KW-1185">Reference proteome</keyword>
<dbReference type="InterPro" id="IPR036259">
    <property type="entry name" value="MFS_trans_sf"/>
</dbReference>
<feature type="transmembrane region" description="Helical" evidence="7">
    <location>
        <begin position="340"/>
        <end position="362"/>
    </location>
</feature>
<feature type="transmembrane region" description="Helical" evidence="7">
    <location>
        <begin position="91"/>
        <end position="114"/>
    </location>
</feature>
<keyword evidence="4 7" id="KW-0472">Membrane</keyword>
<feature type="transmembrane region" description="Helical" evidence="7">
    <location>
        <begin position="435"/>
        <end position="454"/>
    </location>
</feature>
<dbReference type="PRINTS" id="PR00040">
    <property type="entry name" value="HTHMERR"/>
</dbReference>
<evidence type="ECO:0000256" key="4">
    <source>
        <dbReference type="ARBA" id="ARBA00023136"/>
    </source>
</evidence>
<organism evidence="10 11">
    <name type="scientific">Streptomyces glomeratus</name>
    <dbReference type="NCBI Taxonomy" id="284452"/>
    <lineage>
        <taxon>Bacteria</taxon>
        <taxon>Bacillati</taxon>
        <taxon>Actinomycetota</taxon>
        <taxon>Actinomycetes</taxon>
        <taxon>Kitasatosporales</taxon>
        <taxon>Streptomycetaceae</taxon>
        <taxon>Streptomyces</taxon>
    </lineage>
</organism>
<feature type="domain" description="HTH merR-type" evidence="9">
    <location>
        <begin position="491"/>
        <end position="559"/>
    </location>
</feature>
<evidence type="ECO:0008006" key="12">
    <source>
        <dbReference type="Google" id="ProtNLM"/>
    </source>
</evidence>
<dbReference type="Proteomes" id="UP001501532">
    <property type="component" value="Unassembled WGS sequence"/>
</dbReference>
<evidence type="ECO:0000256" key="6">
    <source>
        <dbReference type="SAM" id="MobiDB-lite"/>
    </source>
</evidence>
<feature type="transmembrane region" description="Helical" evidence="7">
    <location>
        <begin position="305"/>
        <end position="328"/>
    </location>
</feature>
<feature type="transmembrane region" description="Helical" evidence="7">
    <location>
        <begin position="174"/>
        <end position="194"/>
    </location>
</feature>
<dbReference type="SUPFAM" id="SSF46955">
    <property type="entry name" value="Putative DNA-binding domain"/>
    <property type="match status" value="1"/>
</dbReference>
<dbReference type="PROSITE" id="PS50937">
    <property type="entry name" value="HTH_MERR_2"/>
    <property type="match status" value="1"/>
</dbReference>
<keyword evidence="3 7" id="KW-1133">Transmembrane helix</keyword>
<dbReference type="PRINTS" id="PR01036">
    <property type="entry name" value="TCRTETB"/>
</dbReference>
<feature type="transmembrane region" description="Helical" evidence="7">
    <location>
        <begin position="120"/>
        <end position="138"/>
    </location>
</feature>
<dbReference type="Gene3D" id="1.20.1250.20">
    <property type="entry name" value="MFS general substrate transporter like domains"/>
    <property type="match status" value="1"/>
</dbReference>
<feature type="transmembrane region" description="Helical" evidence="7">
    <location>
        <begin position="150"/>
        <end position="168"/>
    </location>
</feature>
<evidence type="ECO:0000256" key="2">
    <source>
        <dbReference type="ARBA" id="ARBA00022692"/>
    </source>
</evidence>
<dbReference type="Pfam" id="PF13411">
    <property type="entry name" value="MerR_1"/>
    <property type="match status" value="1"/>
</dbReference>
<evidence type="ECO:0000313" key="11">
    <source>
        <dbReference type="Proteomes" id="UP001501532"/>
    </source>
</evidence>
<dbReference type="PANTHER" id="PTHR42718">
    <property type="entry name" value="MAJOR FACILITATOR SUPERFAMILY MULTIDRUG TRANSPORTER MFSC"/>
    <property type="match status" value="1"/>
</dbReference>
<evidence type="ECO:0000256" key="7">
    <source>
        <dbReference type="SAM" id="Phobius"/>
    </source>
</evidence>
<protein>
    <recommendedName>
        <fullName evidence="12">MFS transporter</fullName>
    </recommendedName>
</protein>
<evidence type="ECO:0000313" key="10">
    <source>
        <dbReference type="EMBL" id="GAA3037322.1"/>
    </source>
</evidence>
<reference evidence="11" key="1">
    <citation type="journal article" date="2019" name="Int. J. Syst. Evol. Microbiol.">
        <title>The Global Catalogue of Microorganisms (GCM) 10K type strain sequencing project: providing services to taxonomists for standard genome sequencing and annotation.</title>
        <authorList>
            <consortium name="The Broad Institute Genomics Platform"/>
            <consortium name="The Broad Institute Genome Sequencing Center for Infectious Disease"/>
            <person name="Wu L."/>
            <person name="Ma J."/>
        </authorList>
    </citation>
    <scope>NUCLEOTIDE SEQUENCE [LARGE SCALE GENOMIC DNA]</scope>
    <source>
        <strain evidence="11">JCM 9091</strain>
    </source>
</reference>
<dbReference type="SUPFAM" id="SSF103473">
    <property type="entry name" value="MFS general substrate transporter"/>
    <property type="match status" value="1"/>
</dbReference>
<dbReference type="EMBL" id="BAAAUF010000015">
    <property type="protein sequence ID" value="GAA3037322.1"/>
    <property type="molecule type" value="Genomic_DNA"/>
</dbReference>
<comment type="caution">
    <text evidence="10">The sequence shown here is derived from an EMBL/GenBank/DDBJ whole genome shotgun (WGS) entry which is preliminary data.</text>
</comment>